<evidence type="ECO:0000256" key="5">
    <source>
        <dbReference type="RuleBase" id="RU004478"/>
    </source>
</evidence>
<keyword evidence="3" id="KW-0963">Cytoplasm</keyword>
<dbReference type="GO" id="GO:0051082">
    <property type="term" value="F:unfolded protein binding"/>
    <property type="evidence" value="ECO:0007669"/>
    <property type="project" value="TreeGrafter"/>
</dbReference>
<comment type="subcellular location">
    <subcellularLocation>
        <location evidence="3">Cytoplasm</location>
    </subcellularLocation>
</comment>
<keyword evidence="2 3" id="KW-0143">Chaperone</keyword>
<dbReference type="Gene3D" id="3.90.20.20">
    <property type="match status" value="1"/>
</dbReference>
<proteinExistence type="inferred from homology"/>
<dbReference type="Pfam" id="PF01025">
    <property type="entry name" value="GrpE"/>
    <property type="match status" value="1"/>
</dbReference>
<dbReference type="GO" id="GO:0042803">
    <property type="term" value="F:protein homodimerization activity"/>
    <property type="evidence" value="ECO:0007669"/>
    <property type="project" value="InterPro"/>
</dbReference>
<dbReference type="GO" id="GO:0006457">
    <property type="term" value="P:protein folding"/>
    <property type="evidence" value="ECO:0007669"/>
    <property type="project" value="InterPro"/>
</dbReference>
<evidence type="ECO:0000313" key="8">
    <source>
        <dbReference type="Proteomes" id="UP000231333"/>
    </source>
</evidence>
<reference evidence="7 8" key="1">
    <citation type="submission" date="2017-09" db="EMBL/GenBank/DDBJ databases">
        <title>Depth-based differentiation of microbial function through sediment-hosted aquifers and enrichment of novel symbionts in the deep terrestrial subsurface.</title>
        <authorList>
            <person name="Probst A.J."/>
            <person name="Ladd B."/>
            <person name="Jarett J.K."/>
            <person name="Geller-Mcgrath D.E."/>
            <person name="Sieber C.M."/>
            <person name="Emerson J.B."/>
            <person name="Anantharaman K."/>
            <person name="Thomas B.C."/>
            <person name="Malmstrom R."/>
            <person name="Stieglmeier M."/>
            <person name="Klingl A."/>
            <person name="Woyke T."/>
            <person name="Ryan C.M."/>
            <person name="Banfield J.F."/>
        </authorList>
    </citation>
    <scope>NUCLEOTIDE SEQUENCE [LARGE SCALE GENOMIC DNA]</scope>
    <source>
        <strain evidence="7">CG10_big_fil_rev_8_21_14_0_10_42_12</strain>
    </source>
</reference>
<accession>A0A2H0QVS6</accession>
<dbReference type="GO" id="GO:0000774">
    <property type="term" value="F:adenyl-nucleotide exchange factor activity"/>
    <property type="evidence" value="ECO:0007669"/>
    <property type="project" value="InterPro"/>
</dbReference>
<evidence type="ECO:0000313" key="7">
    <source>
        <dbReference type="EMBL" id="PIR38383.1"/>
    </source>
</evidence>
<name>A0A2H0QVS6_9BACT</name>
<feature type="region of interest" description="Disordered" evidence="6">
    <location>
        <begin position="1"/>
        <end position="23"/>
    </location>
</feature>
<comment type="similarity">
    <text evidence="1 3 5">Belongs to the GrpE family.</text>
</comment>
<dbReference type="AlphaFoldDB" id="A0A2H0QVS6"/>
<comment type="function">
    <text evidence="3 4">Participates actively in the response to hyperosmotic and heat shock by preventing the aggregation of stress-denatured proteins, in association with DnaK and GrpE. It is the nucleotide exchange factor for DnaK and may function as a thermosensor. Unfolded proteins bind initially to DnaJ; upon interaction with the DnaJ-bound protein, DnaK hydrolyzes its bound ATP, resulting in the formation of a stable complex. GrpE releases ADP from DnaK; ATP binding to DnaK triggers the release of the substrate protein, thus completing the reaction cycle. Several rounds of ATP-dependent interactions between DnaJ, DnaK and GrpE are required for fully efficient folding.</text>
</comment>
<evidence type="ECO:0000256" key="3">
    <source>
        <dbReference type="HAMAP-Rule" id="MF_01151"/>
    </source>
</evidence>
<dbReference type="Proteomes" id="UP000231333">
    <property type="component" value="Unassembled WGS sequence"/>
</dbReference>
<evidence type="ECO:0000256" key="4">
    <source>
        <dbReference type="RuleBase" id="RU000639"/>
    </source>
</evidence>
<evidence type="ECO:0000256" key="6">
    <source>
        <dbReference type="SAM" id="MobiDB-lite"/>
    </source>
</evidence>
<organism evidence="7 8">
    <name type="scientific">Candidatus Zambryskibacteria bacterium CG10_big_fil_rev_8_21_14_0_10_42_12</name>
    <dbReference type="NCBI Taxonomy" id="1975115"/>
    <lineage>
        <taxon>Bacteria</taxon>
        <taxon>Candidatus Zambryskiibacteriota</taxon>
    </lineage>
</organism>
<dbReference type="SUPFAM" id="SSF58014">
    <property type="entry name" value="Coiled-coil domain of nucleotide exchange factor GrpE"/>
    <property type="match status" value="1"/>
</dbReference>
<evidence type="ECO:0000256" key="2">
    <source>
        <dbReference type="ARBA" id="ARBA00023186"/>
    </source>
</evidence>
<dbReference type="GO" id="GO:0005737">
    <property type="term" value="C:cytoplasm"/>
    <property type="evidence" value="ECO:0007669"/>
    <property type="project" value="UniProtKB-SubCell"/>
</dbReference>
<evidence type="ECO:0000256" key="1">
    <source>
        <dbReference type="ARBA" id="ARBA00009054"/>
    </source>
</evidence>
<dbReference type="InterPro" id="IPR000740">
    <property type="entry name" value="GrpE"/>
</dbReference>
<dbReference type="InterPro" id="IPR013805">
    <property type="entry name" value="GrpE_CC"/>
</dbReference>
<comment type="subunit">
    <text evidence="3">Homodimer.</text>
</comment>
<dbReference type="SUPFAM" id="SSF51064">
    <property type="entry name" value="Head domain of nucleotide exchange factor GrpE"/>
    <property type="match status" value="1"/>
</dbReference>
<comment type="caution">
    <text evidence="7">The sequence shown here is derived from an EMBL/GenBank/DDBJ whole genome shotgun (WGS) entry which is preliminary data.</text>
</comment>
<protein>
    <recommendedName>
        <fullName evidence="3 4">Protein GrpE</fullName>
    </recommendedName>
    <alternativeName>
        <fullName evidence="3">HSP-70 cofactor</fullName>
    </alternativeName>
</protein>
<dbReference type="Gene3D" id="2.30.22.10">
    <property type="entry name" value="Head domain of nucleotide exchange factor GrpE"/>
    <property type="match status" value="1"/>
</dbReference>
<dbReference type="EMBL" id="PCXL01000011">
    <property type="protein sequence ID" value="PIR38383.1"/>
    <property type="molecule type" value="Genomic_DNA"/>
</dbReference>
<dbReference type="GO" id="GO:0051087">
    <property type="term" value="F:protein-folding chaperone binding"/>
    <property type="evidence" value="ECO:0007669"/>
    <property type="project" value="InterPro"/>
</dbReference>
<dbReference type="PRINTS" id="PR00773">
    <property type="entry name" value="GRPEPROTEIN"/>
</dbReference>
<feature type="compositionally biased region" description="Acidic residues" evidence="6">
    <location>
        <begin position="1"/>
        <end position="17"/>
    </location>
</feature>
<dbReference type="PROSITE" id="PS01071">
    <property type="entry name" value="GRPE"/>
    <property type="match status" value="1"/>
</dbReference>
<dbReference type="PANTHER" id="PTHR21237:SF23">
    <property type="entry name" value="GRPE PROTEIN HOMOLOG, MITOCHONDRIAL"/>
    <property type="match status" value="1"/>
</dbReference>
<dbReference type="CDD" id="cd00446">
    <property type="entry name" value="GrpE"/>
    <property type="match status" value="1"/>
</dbReference>
<dbReference type="PANTHER" id="PTHR21237">
    <property type="entry name" value="GRPE PROTEIN"/>
    <property type="match status" value="1"/>
</dbReference>
<gene>
    <name evidence="3 7" type="primary">grpE</name>
    <name evidence="7" type="ORF">COV34_02130</name>
</gene>
<sequence>MNDEQHDEVIYDDENPEMDAKGSVKKLREKLKVSEEKAQEYLTGWQKAKADLVNLRKEDEKRMTDRLKFAEQTLILDLLPVIDSFDMAFANKKAWEELPKEWRTGVEYIHANLMSTLEKYGAKTINPINEPFNPEYHEAIGAIETDKESDDHKVLEVIQKGFKMHDKVIRTAKVKVGEYKRN</sequence>
<keyword evidence="3 4" id="KW-0346">Stress response</keyword>
<dbReference type="HAMAP" id="MF_01151">
    <property type="entry name" value="GrpE"/>
    <property type="match status" value="1"/>
</dbReference>
<dbReference type="InterPro" id="IPR009012">
    <property type="entry name" value="GrpE_head"/>
</dbReference>